<sequence length="494" mass="54914">MRLSSRKGASLREELRRHSHYIRDTLVPRLAKEPKLNQSDIVCLQSIFKTLDAVPMTLEILRYCRIEKALMLMAATRNVCWPMDVLVHAGDLITKWENELGPLKYLRADLYGPGGRMEGVRKMSWKDGRVPDDESKSAWSVEGAPKPSRAHAFGHLGFEVGDWWLKPAAAYRDGIVDETSHGITANENGAYAIVLTGSCEIDLGRDGEITYKAAVSDPGVFRLTKTMLRADPEEKVVRVLRSWKLRSKIAPKAGLRYDGLHVSRPSKGSPANTRDCHSYRILSFSVHLSQPNTWQTAFTLSRLPTQLSLLHALHIPTSDQLDDWKDYQRLKLVDRGEDFEMLRDMLAQRGGAGEEMGDGGGLNDERHGSVDSGYFSKRSSKAISIGGGGRRDSILIDEMGKTVKGEDDKEVDEGAEEADDEGAGLEDLEEIEEEEEENDGKGKGLNSNGDEDRAKNEGTARPNATRTPTPEHLSHAFPQPRIGTRFVSPRKPAD</sequence>
<feature type="region of interest" description="Disordered" evidence="2">
    <location>
        <begin position="351"/>
        <end position="494"/>
    </location>
</feature>
<evidence type="ECO:0000313" key="4">
    <source>
        <dbReference type="EMBL" id="KAF6232953.1"/>
    </source>
</evidence>
<comment type="caution">
    <text evidence="4">The sequence shown here is derived from an EMBL/GenBank/DDBJ whole genome shotgun (WGS) entry which is preliminary data.</text>
</comment>
<dbReference type="SUPFAM" id="SSF88697">
    <property type="entry name" value="PUA domain-like"/>
    <property type="match status" value="1"/>
</dbReference>
<dbReference type="RefSeq" id="XP_037162376.1">
    <property type="nucleotide sequence ID" value="XM_037310812.1"/>
</dbReference>
<reference evidence="4 5" key="1">
    <citation type="journal article" date="2020" name="Genomics">
        <title>Complete, high-quality genomes from long-read metagenomic sequencing of two wolf lichen thalli reveals enigmatic genome architecture.</title>
        <authorList>
            <person name="McKenzie S.K."/>
            <person name="Walston R.F."/>
            <person name="Allen J.L."/>
        </authorList>
    </citation>
    <scope>NUCLEOTIDE SEQUENCE [LARGE SCALE GENOMIC DNA]</scope>
    <source>
        <strain evidence="4">WasteWater2</strain>
    </source>
</reference>
<feature type="compositionally biased region" description="Gly residues" evidence="2">
    <location>
        <begin position="351"/>
        <end position="362"/>
    </location>
</feature>
<dbReference type="InterPro" id="IPR015947">
    <property type="entry name" value="PUA-like_sf"/>
</dbReference>
<dbReference type="GeneID" id="59290570"/>
<name>A0A8H6FQN4_9LECA</name>
<dbReference type="InterPro" id="IPR003105">
    <property type="entry name" value="SRA_YDG"/>
</dbReference>
<dbReference type="OrthoDB" id="3244603at2759"/>
<evidence type="ECO:0000256" key="2">
    <source>
        <dbReference type="SAM" id="MobiDB-lite"/>
    </source>
</evidence>
<dbReference type="Pfam" id="PF02182">
    <property type="entry name" value="SAD_SRA"/>
    <property type="match status" value="1"/>
</dbReference>
<proteinExistence type="predicted"/>
<dbReference type="InterPro" id="IPR036987">
    <property type="entry name" value="SRA-YDG_sf"/>
</dbReference>
<feature type="compositionally biased region" description="Basic and acidic residues" evidence="2">
    <location>
        <begin position="389"/>
        <end position="407"/>
    </location>
</feature>
<accession>A0A8H6FQN4</accession>
<dbReference type="Gene3D" id="2.30.280.10">
    <property type="entry name" value="SRA-YDG"/>
    <property type="match status" value="1"/>
</dbReference>
<feature type="compositionally biased region" description="Low complexity" evidence="2">
    <location>
        <begin position="459"/>
        <end position="470"/>
    </location>
</feature>
<gene>
    <name evidence="4" type="ORF">HO173_008916</name>
</gene>
<evidence type="ECO:0000259" key="3">
    <source>
        <dbReference type="Pfam" id="PF02182"/>
    </source>
</evidence>
<feature type="domain" description="YDG" evidence="3">
    <location>
        <begin position="153"/>
        <end position="261"/>
    </location>
</feature>
<keyword evidence="1" id="KW-0539">Nucleus</keyword>
<keyword evidence="5" id="KW-1185">Reference proteome</keyword>
<protein>
    <recommendedName>
        <fullName evidence="3">YDG domain-containing protein</fullName>
    </recommendedName>
</protein>
<feature type="compositionally biased region" description="Acidic residues" evidence="2">
    <location>
        <begin position="408"/>
        <end position="438"/>
    </location>
</feature>
<dbReference type="Proteomes" id="UP000578531">
    <property type="component" value="Unassembled WGS sequence"/>
</dbReference>
<organism evidence="4 5">
    <name type="scientific">Letharia columbiana</name>
    <dbReference type="NCBI Taxonomy" id="112416"/>
    <lineage>
        <taxon>Eukaryota</taxon>
        <taxon>Fungi</taxon>
        <taxon>Dikarya</taxon>
        <taxon>Ascomycota</taxon>
        <taxon>Pezizomycotina</taxon>
        <taxon>Lecanoromycetes</taxon>
        <taxon>OSLEUM clade</taxon>
        <taxon>Lecanoromycetidae</taxon>
        <taxon>Lecanorales</taxon>
        <taxon>Lecanorineae</taxon>
        <taxon>Parmeliaceae</taxon>
        <taxon>Letharia</taxon>
    </lineage>
</organism>
<dbReference type="EMBL" id="JACCJC010000044">
    <property type="protein sequence ID" value="KAF6232953.1"/>
    <property type="molecule type" value="Genomic_DNA"/>
</dbReference>
<dbReference type="AlphaFoldDB" id="A0A8H6FQN4"/>
<evidence type="ECO:0000256" key="1">
    <source>
        <dbReference type="ARBA" id="ARBA00023242"/>
    </source>
</evidence>
<evidence type="ECO:0000313" key="5">
    <source>
        <dbReference type="Proteomes" id="UP000578531"/>
    </source>
</evidence>